<proteinExistence type="predicted"/>
<protein>
    <submittedName>
        <fullName evidence="1">Uncharacterized protein</fullName>
    </submittedName>
</protein>
<keyword evidence="2" id="KW-1185">Reference proteome</keyword>
<comment type="caution">
    <text evidence="1">The sequence shown here is derived from an EMBL/GenBank/DDBJ whole genome shotgun (WGS) entry which is preliminary data.</text>
</comment>
<organism evidence="1 2">
    <name type="scientific">Candidatus Nitrosarchaeum limnium BG20</name>
    <dbReference type="NCBI Taxonomy" id="859192"/>
    <lineage>
        <taxon>Archaea</taxon>
        <taxon>Nitrososphaerota</taxon>
        <taxon>Nitrososphaeria</taxon>
        <taxon>Nitrosopumilales</taxon>
        <taxon>Nitrosopumilaceae</taxon>
        <taxon>Nitrosarchaeum</taxon>
    </lineage>
</organism>
<dbReference type="AlphaFoldDB" id="S2EL82"/>
<evidence type="ECO:0000313" key="2">
    <source>
        <dbReference type="Proteomes" id="UP000014065"/>
    </source>
</evidence>
<dbReference type="RefSeq" id="WP_081477540.1">
    <property type="nucleotide sequence ID" value="NZ_AHJG01000190.1"/>
</dbReference>
<gene>
    <name evidence="1" type="ORF">BG20_I2071</name>
</gene>
<evidence type="ECO:0000313" key="1">
    <source>
        <dbReference type="EMBL" id="EPA05367.1"/>
    </source>
</evidence>
<name>S2EL82_9ARCH</name>
<reference evidence="1 2" key="1">
    <citation type="journal article" date="2012" name="J. Bacteriol.">
        <title>Genome Sequence of "Candidatus Nitrosoarchaeum limnia" BG20, a Low-Salinity Ammonia-Oxidizing Archaeon from the San Francisco Bay Estuary.</title>
        <authorList>
            <person name="Mosier A.C."/>
            <person name="Allen E.E."/>
            <person name="Kim M."/>
            <person name="Ferriera S."/>
            <person name="Francis C.A."/>
        </authorList>
    </citation>
    <scope>NUCLEOTIDE SEQUENCE [LARGE SCALE GENOMIC DNA]</scope>
    <source>
        <strain evidence="1 2">BG20</strain>
    </source>
</reference>
<dbReference type="OrthoDB" id="8405at2157"/>
<accession>S2EL82</accession>
<dbReference type="EMBL" id="AHJG01000190">
    <property type="protein sequence ID" value="EPA05367.1"/>
    <property type="molecule type" value="Genomic_DNA"/>
</dbReference>
<sequence>MKNAQCKKCLRKFNEKDIYTIQQFQYRKKPPYDWTREFFKTLEIGEWDSFCENCIMEYSKISTEAWRND</sequence>
<dbReference type="Proteomes" id="UP000014065">
    <property type="component" value="Unassembled WGS sequence"/>
</dbReference>